<evidence type="ECO:0008006" key="3">
    <source>
        <dbReference type="Google" id="ProtNLM"/>
    </source>
</evidence>
<protein>
    <recommendedName>
        <fullName evidence="3">Outer membrane protein beta-barrel domain-containing protein</fullName>
    </recommendedName>
</protein>
<dbReference type="OrthoDB" id="1143271at2"/>
<evidence type="ECO:0000313" key="1">
    <source>
        <dbReference type="EMBL" id="PKQ45776.1"/>
    </source>
</evidence>
<dbReference type="Proteomes" id="UP000233435">
    <property type="component" value="Unassembled WGS sequence"/>
</dbReference>
<accession>A0A2N3HLE8</accession>
<gene>
    <name evidence="1" type="ORF">CSW08_06850</name>
</gene>
<comment type="caution">
    <text evidence="1">The sequence shown here is derived from an EMBL/GenBank/DDBJ whole genome shotgun (WGS) entry which is preliminary data.</text>
</comment>
<reference evidence="1 2" key="1">
    <citation type="submission" date="2017-12" db="EMBL/GenBank/DDBJ databases">
        <title>Confluentibacter flavum sp. nov., isolated from the saline lake.</title>
        <authorList>
            <person name="Yu L."/>
        </authorList>
    </citation>
    <scope>NUCLEOTIDE SEQUENCE [LARGE SCALE GENOMIC DNA]</scope>
    <source>
        <strain evidence="1 2">3B</strain>
    </source>
</reference>
<keyword evidence="2" id="KW-1185">Reference proteome</keyword>
<dbReference type="RefSeq" id="WP_106659166.1">
    <property type="nucleotide sequence ID" value="NZ_PJEO01000017.1"/>
</dbReference>
<organism evidence="1 2">
    <name type="scientific">Confluentibacter flavum</name>
    <dbReference type="NCBI Taxonomy" id="1909700"/>
    <lineage>
        <taxon>Bacteria</taxon>
        <taxon>Pseudomonadati</taxon>
        <taxon>Bacteroidota</taxon>
        <taxon>Flavobacteriia</taxon>
        <taxon>Flavobacteriales</taxon>
        <taxon>Flavobacteriaceae</taxon>
        <taxon>Confluentibacter</taxon>
    </lineage>
</organism>
<sequence>MHYKRPLLFVALTICFVTKSFSQRPSYQITNGIGIFAGITKFNITTDNFTTAQGDGFGGGLSATVDIPHKWYNVSFGMQLSENNIGISARPTIVSTEEAFVDYKMFAAQVAMLMHIKVIETYFTIDVGPMIQYNGKLEVKDKGQKDYYINNYTNLTATDIINISQFNFNGAIGASAGIKNFKLKAQYIYGFTNILKKLEKQDIDTTGGDDRFKGNQNMLLLGAMVSF</sequence>
<dbReference type="AlphaFoldDB" id="A0A2N3HLE8"/>
<proteinExistence type="predicted"/>
<evidence type="ECO:0000313" key="2">
    <source>
        <dbReference type="Proteomes" id="UP000233435"/>
    </source>
</evidence>
<name>A0A2N3HLE8_9FLAO</name>
<dbReference type="EMBL" id="PJEO01000017">
    <property type="protein sequence ID" value="PKQ45776.1"/>
    <property type="molecule type" value="Genomic_DNA"/>
</dbReference>